<feature type="transmembrane region" description="Helical" evidence="8">
    <location>
        <begin position="190"/>
        <end position="207"/>
    </location>
</feature>
<reference evidence="9 10" key="1">
    <citation type="submission" date="2019-02" db="EMBL/GenBank/DDBJ databases">
        <title>Deep-cultivation of Planctomycetes and their phenomic and genomic characterization uncovers novel biology.</title>
        <authorList>
            <person name="Wiegand S."/>
            <person name="Jogler M."/>
            <person name="Boedeker C."/>
            <person name="Pinto D."/>
            <person name="Vollmers J."/>
            <person name="Rivas-Marin E."/>
            <person name="Kohn T."/>
            <person name="Peeters S.H."/>
            <person name="Heuer A."/>
            <person name="Rast P."/>
            <person name="Oberbeckmann S."/>
            <person name="Bunk B."/>
            <person name="Jeske O."/>
            <person name="Meyerdierks A."/>
            <person name="Storesund J.E."/>
            <person name="Kallscheuer N."/>
            <person name="Luecker S."/>
            <person name="Lage O.M."/>
            <person name="Pohl T."/>
            <person name="Merkel B.J."/>
            <person name="Hornburger P."/>
            <person name="Mueller R.-W."/>
            <person name="Bruemmer F."/>
            <person name="Labrenz M."/>
            <person name="Spormann A.M."/>
            <person name="Op den Camp H."/>
            <person name="Overmann J."/>
            <person name="Amann R."/>
            <person name="Jetten M.S.M."/>
            <person name="Mascher T."/>
            <person name="Medema M.H."/>
            <person name="Devos D.P."/>
            <person name="Kaster A.-K."/>
            <person name="Ovreas L."/>
            <person name="Rohde M."/>
            <person name="Galperin M.Y."/>
            <person name="Jogler C."/>
        </authorList>
    </citation>
    <scope>NUCLEOTIDE SEQUENCE [LARGE SCALE GENOMIC DNA]</scope>
    <source>
        <strain evidence="9 10">HG15A2</strain>
    </source>
</reference>
<dbReference type="EMBL" id="CP036263">
    <property type="protein sequence ID" value="QDS97523.1"/>
    <property type="molecule type" value="Genomic_DNA"/>
</dbReference>
<evidence type="ECO:0000256" key="7">
    <source>
        <dbReference type="PIRSR" id="PIRSR600715-1"/>
    </source>
</evidence>
<keyword evidence="7" id="KW-0460">Magnesium</keyword>
<feature type="transmembrane region" description="Helical" evidence="8">
    <location>
        <begin position="75"/>
        <end position="96"/>
    </location>
</feature>
<keyword evidence="6 8" id="KW-0472">Membrane</keyword>
<feature type="binding site" evidence="7">
    <location>
        <position position="157"/>
    </location>
    <ligand>
        <name>Mg(2+)</name>
        <dbReference type="ChEBI" id="CHEBI:18420"/>
    </ligand>
</feature>
<gene>
    <name evidence="9" type="ORF">HG15A2_07860</name>
</gene>
<keyword evidence="5 8" id="KW-1133">Transmembrane helix</keyword>
<dbReference type="GO" id="GO:0009103">
    <property type="term" value="P:lipopolysaccharide biosynthetic process"/>
    <property type="evidence" value="ECO:0007669"/>
    <property type="project" value="TreeGrafter"/>
</dbReference>
<accession>A0A517MRL6</accession>
<feature type="transmembrane region" description="Helical" evidence="8">
    <location>
        <begin position="297"/>
        <end position="317"/>
    </location>
</feature>
<evidence type="ECO:0000256" key="2">
    <source>
        <dbReference type="ARBA" id="ARBA00022475"/>
    </source>
</evidence>
<dbReference type="InterPro" id="IPR000715">
    <property type="entry name" value="Glycosyl_transferase_4"/>
</dbReference>
<dbReference type="PANTHER" id="PTHR22926">
    <property type="entry name" value="PHOSPHO-N-ACETYLMURAMOYL-PENTAPEPTIDE-TRANSFERASE"/>
    <property type="match status" value="1"/>
</dbReference>
<dbReference type="OrthoDB" id="9783652at2"/>
<keyword evidence="4 8" id="KW-0812">Transmembrane</keyword>
<keyword evidence="7" id="KW-0479">Metal-binding</keyword>
<feature type="transmembrane region" description="Helical" evidence="8">
    <location>
        <begin position="131"/>
        <end position="153"/>
    </location>
</feature>
<sequence>MKQLLAIACAGVIVSYLMTMLVRWAARKWGFVDSPDGHHKYHEGHVALGGGLAVYLSVIVTLVGAFLFIPEIREYASSTMGSLALAGGWMVMLGLYDDRYGMPGKYKLLGQILGVLMLITSGLLIPEFVAFGWRVKLGVLAVPFTMFWLLGAINSLNLLDGIDGLASTIGIILCIAIATMATTVSNPLRMDVALIAVAVAAGLIGFLKYNFPPATMFLGDAGSMLIGLVVGTLSIEGAMKGTATVAMAAPIALWALPMFDSMAAIVRRKMTGRSIYATDRGHLHHRLMSRFGTNKKVLAVVSVCCGVTCVGAVLSMLMHSDLLALAGVAIVVCILILTQAFGHVEFLMLATRAKSLGYKLLTPVRMNSAQSESFRLQGTREWNLLWESVTEFAEKMQLVEARLDINLAAVQEGYHATWRRPTNSERREQWRTELPLFSAGHSVGKFTVVGERKEGDSYCRTIERLAEMLEPLEKEITCLLESHIQTAVTPEVALAVAGSSSAVGDG</sequence>
<dbReference type="CDD" id="cd06853">
    <property type="entry name" value="GT_WecA_like"/>
    <property type="match status" value="1"/>
</dbReference>
<organism evidence="9 10">
    <name type="scientific">Adhaeretor mobilis</name>
    <dbReference type="NCBI Taxonomy" id="1930276"/>
    <lineage>
        <taxon>Bacteria</taxon>
        <taxon>Pseudomonadati</taxon>
        <taxon>Planctomycetota</taxon>
        <taxon>Planctomycetia</taxon>
        <taxon>Pirellulales</taxon>
        <taxon>Lacipirellulaceae</taxon>
        <taxon>Adhaeretor</taxon>
    </lineage>
</organism>
<dbReference type="EC" id="2.7.8.33" evidence="9"/>
<dbReference type="KEGG" id="amob:HG15A2_07860"/>
<evidence type="ECO:0000256" key="8">
    <source>
        <dbReference type="SAM" id="Phobius"/>
    </source>
</evidence>
<feature type="transmembrane region" description="Helical" evidence="8">
    <location>
        <begin position="247"/>
        <end position="266"/>
    </location>
</feature>
<evidence type="ECO:0000256" key="1">
    <source>
        <dbReference type="ARBA" id="ARBA00004651"/>
    </source>
</evidence>
<keyword evidence="2" id="KW-1003">Cell membrane</keyword>
<feature type="transmembrane region" description="Helical" evidence="8">
    <location>
        <begin position="46"/>
        <end position="69"/>
    </location>
</feature>
<dbReference type="AlphaFoldDB" id="A0A517MRL6"/>
<keyword evidence="10" id="KW-1185">Reference proteome</keyword>
<dbReference type="GO" id="GO:0044038">
    <property type="term" value="P:cell wall macromolecule biosynthetic process"/>
    <property type="evidence" value="ECO:0007669"/>
    <property type="project" value="TreeGrafter"/>
</dbReference>
<name>A0A517MRL6_9BACT</name>
<evidence type="ECO:0000256" key="5">
    <source>
        <dbReference type="ARBA" id="ARBA00022989"/>
    </source>
</evidence>
<dbReference type="Pfam" id="PF00953">
    <property type="entry name" value="Glycos_transf_4"/>
    <property type="match status" value="1"/>
</dbReference>
<keyword evidence="3 9" id="KW-0808">Transferase</keyword>
<dbReference type="GO" id="GO:0071555">
    <property type="term" value="P:cell wall organization"/>
    <property type="evidence" value="ECO:0007669"/>
    <property type="project" value="TreeGrafter"/>
</dbReference>
<dbReference type="GO" id="GO:0046872">
    <property type="term" value="F:metal ion binding"/>
    <property type="evidence" value="ECO:0007669"/>
    <property type="project" value="UniProtKB-KW"/>
</dbReference>
<proteinExistence type="predicted"/>
<feature type="transmembrane region" description="Helical" evidence="8">
    <location>
        <begin position="165"/>
        <end position="184"/>
    </location>
</feature>
<dbReference type="GO" id="GO:0005886">
    <property type="term" value="C:plasma membrane"/>
    <property type="evidence" value="ECO:0007669"/>
    <property type="project" value="UniProtKB-SubCell"/>
</dbReference>
<dbReference type="PANTHER" id="PTHR22926:SF3">
    <property type="entry name" value="UNDECAPRENYL-PHOSPHATE ALPHA-N-ACETYLGLUCOSAMINYL 1-PHOSPHATE TRANSFERASE"/>
    <property type="match status" value="1"/>
</dbReference>
<dbReference type="GO" id="GO:0036380">
    <property type="term" value="F:UDP-N-acetylglucosamine-undecaprenyl-phosphate N-acetylglucosaminephosphotransferase activity"/>
    <property type="evidence" value="ECO:0007669"/>
    <property type="project" value="UniProtKB-EC"/>
</dbReference>
<evidence type="ECO:0000256" key="4">
    <source>
        <dbReference type="ARBA" id="ARBA00022692"/>
    </source>
</evidence>
<comment type="cofactor">
    <cofactor evidence="7">
        <name>Mg(2+)</name>
        <dbReference type="ChEBI" id="CHEBI:18420"/>
    </cofactor>
</comment>
<evidence type="ECO:0000313" key="10">
    <source>
        <dbReference type="Proteomes" id="UP000319852"/>
    </source>
</evidence>
<dbReference type="Proteomes" id="UP000319852">
    <property type="component" value="Chromosome"/>
</dbReference>
<evidence type="ECO:0000256" key="3">
    <source>
        <dbReference type="ARBA" id="ARBA00022679"/>
    </source>
</evidence>
<evidence type="ECO:0000313" key="9">
    <source>
        <dbReference type="EMBL" id="QDS97523.1"/>
    </source>
</evidence>
<protein>
    <submittedName>
        <fullName evidence="9">WecA-like glycosyltransferase</fullName>
        <ecNumber evidence="9">2.7.8.33</ecNumber>
    </submittedName>
</protein>
<feature type="transmembrane region" description="Helical" evidence="8">
    <location>
        <begin position="323"/>
        <end position="350"/>
    </location>
</feature>
<feature type="transmembrane region" description="Helical" evidence="8">
    <location>
        <begin position="6"/>
        <end position="26"/>
    </location>
</feature>
<feature type="binding site" evidence="7">
    <location>
        <position position="220"/>
    </location>
    <ligand>
        <name>Mg(2+)</name>
        <dbReference type="ChEBI" id="CHEBI:18420"/>
    </ligand>
</feature>
<dbReference type="RefSeq" id="WP_145057974.1">
    <property type="nucleotide sequence ID" value="NZ_CP036263.1"/>
</dbReference>
<evidence type="ECO:0000256" key="6">
    <source>
        <dbReference type="ARBA" id="ARBA00023136"/>
    </source>
</evidence>
<comment type="subcellular location">
    <subcellularLocation>
        <location evidence="1">Cell membrane</location>
        <topology evidence="1">Multi-pass membrane protein</topology>
    </subcellularLocation>
</comment>
<feature type="transmembrane region" description="Helical" evidence="8">
    <location>
        <begin position="108"/>
        <end position="125"/>
    </location>
</feature>